<dbReference type="Proteomes" id="UP000604481">
    <property type="component" value="Unassembled WGS sequence"/>
</dbReference>
<evidence type="ECO:0000313" key="1">
    <source>
        <dbReference type="EMBL" id="MBE9610066.1"/>
    </source>
</evidence>
<reference evidence="1 2" key="1">
    <citation type="submission" date="2020-10" db="EMBL/GenBank/DDBJ databases">
        <title>The genome sequence of Chitinilyticum litopenaei 4Y14.</title>
        <authorList>
            <person name="Liu Y."/>
        </authorList>
    </citation>
    <scope>NUCLEOTIDE SEQUENCE [LARGE SCALE GENOMIC DNA]</scope>
    <source>
        <strain evidence="1 2">4Y14</strain>
    </source>
</reference>
<keyword evidence="2" id="KW-1185">Reference proteome</keyword>
<gene>
    <name evidence="1" type="ORF">INR99_12015</name>
</gene>
<name>A0A8J7FNK6_9NEIS</name>
<comment type="caution">
    <text evidence="1">The sequence shown here is derived from an EMBL/GenBank/DDBJ whole genome shotgun (WGS) entry which is preliminary data.</text>
</comment>
<sequence>MNHTTPIGLLLPFARAKVLTDALAWHPLVRTLDALVLDDTGTSEHHLLLRHPALAGCVLYLVHDGESRLVAESPAQWQTLLAQAIAAGCALVELHPAQAPLAPDQPALQALLQGAEHHDNDSTLLTTLLPSLDLEQADQGWLNTLATNEDFYLGEALARTICLRPAPELLPLAERCRQHPHPQVAQAGQLAVRAVRKAMHQEDSNKYP</sequence>
<organism evidence="1 2">
    <name type="scientific">Chitinilyticum piscinae</name>
    <dbReference type="NCBI Taxonomy" id="2866724"/>
    <lineage>
        <taxon>Bacteria</taxon>
        <taxon>Pseudomonadati</taxon>
        <taxon>Pseudomonadota</taxon>
        <taxon>Betaproteobacteria</taxon>
        <taxon>Neisseriales</taxon>
        <taxon>Chitinibacteraceae</taxon>
        <taxon>Chitinilyticum</taxon>
    </lineage>
</organism>
<evidence type="ECO:0000313" key="2">
    <source>
        <dbReference type="Proteomes" id="UP000604481"/>
    </source>
</evidence>
<protein>
    <submittedName>
        <fullName evidence="1">Uncharacterized protein</fullName>
    </submittedName>
</protein>
<dbReference type="RefSeq" id="WP_194116580.1">
    <property type="nucleotide sequence ID" value="NZ_JADFUA010000006.1"/>
</dbReference>
<proteinExistence type="predicted"/>
<dbReference type="AlphaFoldDB" id="A0A8J7FNK6"/>
<dbReference type="EMBL" id="JADFUA010000006">
    <property type="protein sequence ID" value="MBE9610066.1"/>
    <property type="molecule type" value="Genomic_DNA"/>
</dbReference>
<accession>A0A8J7FNK6</accession>